<feature type="domain" description="NusG-like N-terminal" evidence="4">
    <location>
        <begin position="8"/>
        <end position="105"/>
    </location>
</feature>
<dbReference type="SUPFAM" id="SSF50104">
    <property type="entry name" value="Translation proteins SH3-like domain"/>
    <property type="match status" value="1"/>
</dbReference>
<protein>
    <submittedName>
        <fullName evidence="5">UpxY family transcription antiterminator</fullName>
    </submittedName>
</protein>
<dbReference type="Proteomes" id="UP000614216">
    <property type="component" value="Unassembled WGS sequence"/>
</dbReference>
<evidence type="ECO:0000256" key="3">
    <source>
        <dbReference type="ARBA" id="ARBA00023163"/>
    </source>
</evidence>
<keyword evidence="1" id="KW-0889">Transcription antitermination</keyword>
<dbReference type="SUPFAM" id="SSF82679">
    <property type="entry name" value="N-utilization substance G protein NusG, N-terminal domain"/>
    <property type="match status" value="1"/>
</dbReference>
<dbReference type="GO" id="GO:0031564">
    <property type="term" value="P:transcription antitermination"/>
    <property type="evidence" value="ECO:0007669"/>
    <property type="project" value="UniProtKB-KW"/>
</dbReference>
<dbReference type="PANTHER" id="PTHR30265:SF4">
    <property type="entry name" value="KOW MOTIF FAMILY PROTEIN, EXPRESSED"/>
    <property type="match status" value="1"/>
</dbReference>
<sequence length="175" mass="20071">METPSVKPSCWQVVYTYSQYEKKVQKEFQRKGIESFLPLQKKIRQWSDRKRKVEVPLFPNYIFVRVAIKNLWKVLKVNGIVKFISSEGRPVTVSNATVDSIRKLINHDVEVTNELFTEGDIVRVIRGPLSETEGVLVEKKGKSRLAIQISIMKQSVLVDIAPCDLEKVGRLEQAV</sequence>
<dbReference type="RefSeq" id="WP_202858707.1">
    <property type="nucleotide sequence ID" value="NZ_JAEUGD010000066.1"/>
</dbReference>
<dbReference type="SMART" id="SM00738">
    <property type="entry name" value="NGN"/>
    <property type="match status" value="1"/>
</dbReference>
<evidence type="ECO:0000313" key="6">
    <source>
        <dbReference type="Proteomes" id="UP000614216"/>
    </source>
</evidence>
<keyword evidence="3" id="KW-0804">Transcription</keyword>
<evidence type="ECO:0000259" key="4">
    <source>
        <dbReference type="SMART" id="SM00738"/>
    </source>
</evidence>
<keyword evidence="2" id="KW-0805">Transcription regulation</keyword>
<accession>A0A937G209</accession>
<reference evidence="5" key="1">
    <citation type="submission" date="2021-01" db="EMBL/GenBank/DDBJ databases">
        <title>Fulvivirga kasyanovii gen. nov., sp nov., a novel member of the phylum Bacteroidetes isolated from seawater in a mussel farm.</title>
        <authorList>
            <person name="Zhao L.-H."/>
            <person name="Wang Z.-J."/>
        </authorList>
    </citation>
    <scope>NUCLEOTIDE SEQUENCE</scope>
    <source>
        <strain evidence="5">29W222</strain>
    </source>
</reference>
<name>A0A937G209_9BACT</name>
<comment type="caution">
    <text evidence="5">The sequence shown here is derived from an EMBL/GenBank/DDBJ whole genome shotgun (WGS) entry which is preliminary data.</text>
</comment>
<gene>
    <name evidence="5" type="ORF">JMN32_22865</name>
</gene>
<organism evidence="5 6">
    <name type="scientific">Fulvivirga marina</name>
    <dbReference type="NCBI Taxonomy" id="2494733"/>
    <lineage>
        <taxon>Bacteria</taxon>
        <taxon>Pseudomonadati</taxon>
        <taxon>Bacteroidota</taxon>
        <taxon>Cytophagia</taxon>
        <taxon>Cytophagales</taxon>
        <taxon>Fulvivirgaceae</taxon>
        <taxon>Fulvivirga</taxon>
    </lineage>
</organism>
<dbReference type="CDD" id="cd09895">
    <property type="entry name" value="NGN_SP_UpxY"/>
    <property type="match status" value="1"/>
</dbReference>
<dbReference type="EMBL" id="JAEUGD010000066">
    <property type="protein sequence ID" value="MBL6449172.1"/>
    <property type="molecule type" value="Genomic_DNA"/>
</dbReference>
<dbReference type="GO" id="GO:0006354">
    <property type="term" value="P:DNA-templated transcription elongation"/>
    <property type="evidence" value="ECO:0007669"/>
    <property type="project" value="InterPro"/>
</dbReference>
<keyword evidence="6" id="KW-1185">Reference proteome</keyword>
<dbReference type="InterPro" id="IPR006645">
    <property type="entry name" value="NGN-like_dom"/>
</dbReference>
<dbReference type="InterPro" id="IPR036735">
    <property type="entry name" value="NGN_dom_sf"/>
</dbReference>
<dbReference type="Gene3D" id="3.30.70.940">
    <property type="entry name" value="NusG, N-terminal domain"/>
    <property type="match status" value="1"/>
</dbReference>
<dbReference type="NCBIfam" id="NF033644">
    <property type="entry name" value="antiterm_UpxY"/>
    <property type="match status" value="1"/>
</dbReference>
<dbReference type="InterPro" id="IPR008991">
    <property type="entry name" value="Translation_prot_SH3-like_sf"/>
</dbReference>
<evidence type="ECO:0000313" key="5">
    <source>
        <dbReference type="EMBL" id="MBL6449172.1"/>
    </source>
</evidence>
<dbReference type="PANTHER" id="PTHR30265">
    <property type="entry name" value="RHO-INTERACTING TRANSCRIPTION TERMINATION FACTOR NUSG"/>
    <property type="match status" value="1"/>
</dbReference>
<dbReference type="AlphaFoldDB" id="A0A937G209"/>
<evidence type="ECO:0000256" key="2">
    <source>
        <dbReference type="ARBA" id="ARBA00023015"/>
    </source>
</evidence>
<proteinExistence type="predicted"/>
<dbReference type="Pfam" id="PF02357">
    <property type="entry name" value="NusG"/>
    <property type="match status" value="1"/>
</dbReference>
<evidence type="ECO:0000256" key="1">
    <source>
        <dbReference type="ARBA" id="ARBA00022814"/>
    </source>
</evidence>
<dbReference type="InterPro" id="IPR043425">
    <property type="entry name" value="NusG-like"/>
</dbReference>